<feature type="transmembrane region" description="Helical" evidence="5">
    <location>
        <begin position="305"/>
        <end position="325"/>
    </location>
</feature>
<feature type="transmembrane region" description="Helical" evidence="5">
    <location>
        <begin position="156"/>
        <end position="181"/>
    </location>
</feature>
<feature type="transmembrane region" description="Helical" evidence="5">
    <location>
        <begin position="267"/>
        <end position="285"/>
    </location>
</feature>
<dbReference type="Pfam" id="PF00654">
    <property type="entry name" value="Voltage_CLC"/>
    <property type="match status" value="1"/>
</dbReference>
<feature type="transmembrane region" description="Helical" evidence="5">
    <location>
        <begin position="193"/>
        <end position="212"/>
    </location>
</feature>
<keyword evidence="3 5" id="KW-1133">Transmembrane helix</keyword>
<feature type="transmembrane region" description="Helical" evidence="5">
    <location>
        <begin position="28"/>
        <end position="48"/>
    </location>
</feature>
<dbReference type="GO" id="GO:0015108">
    <property type="term" value="F:chloride transmembrane transporter activity"/>
    <property type="evidence" value="ECO:0007669"/>
    <property type="project" value="InterPro"/>
</dbReference>
<dbReference type="AlphaFoldDB" id="A0A5F2B166"/>
<dbReference type="InterPro" id="IPR001807">
    <property type="entry name" value="ClC"/>
</dbReference>
<dbReference type="PRINTS" id="PR00762">
    <property type="entry name" value="CLCHANNEL"/>
</dbReference>
<evidence type="ECO:0000256" key="5">
    <source>
        <dbReference type="SAM" id="Phobius"/>
    </source>
</evidence>
<organism evidence="6 7">
    <name type="scientific">Leptospira barantonii</name>
    <dbReference type="NCBI Taxonomy" id="2023184"/>
    <lineage>
        <taxon>Bacteria</taxon>
        <taxon>Pseudomonadati</taxon>
        <taxon>Spirochaetota</taxon>
        <taxon>Spirochaetia</taxon>
        <taxon>Leptospirales</taxon>
        <taxon>Leptospiraceae</taxon>
        <taxon>Leptospira</taxon>
    </lineage>
</organism>
<dbReference type="OrthoDB" id="9767361at2"/>
<name>A0A5F2B166_9LEPT</name>
<evidence type="ECO:0000256" key="4">
    <source>
        <dbReference type="ARBA" id="ARBA00023136"/>
    </source>
</evidence>
<keyword evidence="4 5" id="KW-0472">Membrane</keyword>
<feature type="transmembrane region" description="Helical" evidence="5">
    <location>
        <begin position="232"/>
        <end position="255"/>
    </location>
</feature>
<feature type="transmembrane region" description="Helical" evidence="5">
    <location>
        <begin position="388"/>
        <end position="405"/>
    </location>
</feature>
<dbReference type="InterPro" id="IPR050368">
    <property type="entry name" value="ClC-type_chloride_channel"/>
</dbReference>
<dbReference type="SUPFAM" id="SSF81340">
    <property type="entry name" value="Clc chloride channel"/>
    <property type="match status" value="1"/>
</dbReference>
<reference evidence="6 7" key="1">
    <citation type="journal article" date="2019" name="PLoS Negl. Trop. Dis.">
        <title>Revisiting the worldwide diversity of Leptospira species in the environment.</title>
        <authorList>
            <person name="Vincent A.T."/>
            <person name="Schiettekatte O."/>
            <person name="Bourhy P."/>
            <person name="Veyrier F.J."/>
            <person name="Picardeau M."/>
        </authorList>
    </citation>
    <scope>NUCLEOTIDE SEQUENCE [LARGE SCALE GENOMIC DNA]</scope>
    <source>
        <strain evidence="6 7">201702444</strain>
    </source>
</reference>
<comment type="subcellular location">
    <subcellularLocation>
        <location evidence="1">Membrane</location>
        <topology evidence="1">Multi-pass membrane protein</topology>
    </subcellularLocation>
</comment>
<sequence>MMTIADLLRSRVLVFSRKNPFMLSRLTFFYVILGIAGGLFSAAFWMLLEYLTHFASAISGIYTVPFMTISGLLIGLIIHFLGEPGEISLVIDNIRFRGGKLEASQNPSMALSSILSISSGGSAGPEAPLVQITGSFGNWFAEKLGLTGEEYRSMTIAGMAAGFTSLFGSPLGGALFALEILQHRHVVEYYKALLPAFLSSTSAFFVFLWMTHAGLQPTWQFPQYVPGDIQDFLYALLLGAVGAVLGWMFHGLFIANRWIYSKIPGPIYWKTLLGGAVLGCIAWQIPLTRFFGHDQLNQIVEGKFTLVFLAALIFWKTFAITSTVASGWRGGVIIPLFFIGACAGKLLFGILPTENESFLMICLMAAVNSSVTKTPISTTILLSELTGLYSFTPVLIASLSGYFLSPKEPFIKTQGKEV</sequence>
<dbReference type="PANTHER" id="PTHR43427">
    <property type="entry name" value="CHLORIDE CHANNEL PROTEIN CLC-E"/>
    <property type="match status" value="1"/>
</dbReference>
<protein>
    <submittedName>
        <fullName evidence="6">Chloride channel protein</fullName>
    </submittedName>
</protein>
<dbReference type="Proteomes" id="UP000298429">
    <property type="component" value="Unassembled WGS sequence"/>
</dbReference>
<keyword evidence="2 5" id="KW-0812">Transmembrane</keyword>
<dbReference type="Gene3D" id="1.10.3080.10">
    <property type="entry name" value="Clc chloride channel"/>
    <property type="match status" value="1"/>
</dbReference>
<evidence type="ECO:0000256" key="3">
    <source>
        <dbReference type="ARBA" id="ARBA00022989"/>
    </source>
</evidence>
<dbReference type="GO" id="GO:0016020">
    <property type="term" value="C:membrane"/>
    <property type="evidence" value="ECO:0007669"/>
    <property type="project" value="UniProtKB-SubCell"/>
</dbReference>
<dbReference type="CDD" id="cd00400">
    <property type="entry name" value="Voltage_gated_ClC"/>
    <property type="match status" value="1"/>
</dbReference>
<accession>A0A5F2B166</accession>
<proteinExistence type="predicted"/>
<evidence type="ECO:0000256" key="2">
    <source>
        <dbReference type="ARBA" id="ARBA00022692"/>
    </source>
</evidence>
<feature type="transmembrane region" description="Helical" evidence="5">
    <location>
        <begin position="60"/>
        <end position="81"/>
    </location>
</feature>
<evidence type="ECO:0000256" key="1">
    <source>
        <dbReference type="ARBA" id="ARBA00004141"/>
    </source>
</evidence>
<dbReference type="InterPro" id="IPR014743">
    <property type="entry name" value="Cl-channel_core"/>
</dbReference>
<feature type="transmembrane region" description="Helical" evidence="5">
    <location>
        <begin position="332"/>
        <end position="351"/>
    </location>
</feature>
<comment type="caution">
    <text evidence="6">The sequence shown here is derived from an EMBL/GenBank/DDBJ whole genome shotgun (WGS) entry which is preliminary data.</text>
</comment>
<dbReference type="PANTHER" id="PTHR43427:SF12">
    <property type="entry name" value="CHLORIDE TRANSPORTER"/>
    <property type="match status" value="1"/>
</dbReference>
<gene>
    <name evidence="6" type="ORF">EHQ76_13145</name>
</gene>
<evidence type="ECO:0000313" key="6">
    <source>
        <dbReference type="EMBL" id="TGL99109.1"/>
    </source>
</evidence>
<dbReference type="EMBL" id="RQGN01000069">
    <property type="protein sequence ID" value="TGL99109.1"/>
    <property type="molecule type" value="Genomic_DNA"/>
</dbReference>
<evidence type="ECO:0000313" key="7">
    <source>
        <dbReference type="Proteomes" id="UP000298429"/>
    </source>
</evidence>